<dbReference type="InterPro" id="IPR036105">
    <property type="entry name" value="DiNase_FeMo-co_biosyn_sf"/>
</dbReference>
<organism evidence="2 3">
    <name type="scientific">Aminithiophilus ramosus</name>
    <dbReference type="NCBI Taxonomy" id="3029084"/>
    <lineage>
        <taxon>Bacteria</taxon>
        <taxon>Thermotogati</taxon>
        <taxon>Synergistota</taxon>
        <taxon>Synergistia</taxon>
        <taxon>Synergistales</taxon>
        <taxon>Aminithiophilaceae</taxon>
        <taxon>Aminithiophilus</taxon>
    </lineage>
</organism>
<dbReference type="KEGG" id="aram:KAR29_13575"/>
<protein>
    <submittedName>
        <fullName evidence="2">NifB/NifX family molybdenum-iron cluster-binding protein</fullName>
    </submittedName>
</protein>
<evidence type="ECO:0000259" key="1">
    <source>
        <dbReference type="Pfam" id="PF02579"/>
    </source>
</evidence>
<dbReference type="EMBL" id="CP072943">
    <property type="protein sequence ID" value="QTX32310.1"/>
    <property type="molecule type" value="Genomic_DNA"/>
</dbReference>
<sequence length="108" mass="11241">MKWGVAAEGKDLESMTAERFARAPWILVVEGGTVVEAFEAPASELGHGAGSHVVQILADRGVDGVLARQVGPKAADALRLGGLKVWQVPGGTVRSAVESAERGELQPL</sequence>
<dbReference type="PANTHER" id="PTHR42983">
    <property type="entry name" value="DINITROGENASE IRON-MOLYBDENUM COFACTOR PROTEIN-RELATED"/>
    <property type="match status" value="1"/>
</dbReference>
<accession>A0A9Q7A7R1</accession>
<proteinExistence type="predicted"/>
<evidence type="ECO:0000313" key="3">
    <source>
        <dbReference type="Proteomes" id="UP000671879"/>
    </source>
</evidence>
<name>A0A9Q7A7R1_9BACT</name>
<dbReference type="RefSeq" id="WP_274373535.1">
    <property type="nucleotide sequence ID" value="NZ_CP072943.1"/>
</dbReference>
<dbReference type="PANTHER" id="PTHR42983:SF1">
    <property type="entry name" value="IRON-MOLYBDENUM PROTEIN"/>
    <property type="match status" value="1"/>
</dbReference>
<keyword evidence="3" id="KW-1185">Reference proteome</keyword>
<reference evidence="3" key="1">
    <citation type="submission" date="2021-04" db="EMBL/GenBank/DDBJ databases">
        <title>A novel Synergistetes isolate from a pyrite-forming mixed culture.</title>
        <authorList>
            <person name="Bunk B."/>
            <person name="Sproer C."/>
            <person name="Spring S."/>
            <person name="Pester M."/>
        </authorList>
    </citation>
    <scope>NUCLEOTIDE SEQUENCE [LARGE SCALE GENOMIC DNA]</scope>
    <source>
        <strain evidence="3">J.5.4.2-T.3.5.2</strain>
    </source>
</reference>
<feature type="domain" description="Dinitrogenase iron-molybdenum cofactor biosynthesis" evidence="1">
    <location>
        <begin position="13"/>
        <end position="99"/>
    </location>
</feature>
<evidence type="ECO:0000313" key="2">
    <source>
        <dbReference type="EMBL" id="QTX32310.1"/>
    </source>
</evidence>
<gene>
    <name evidence="2" type="ORF">KAR29_13575</name>
</gene>
<dbReference type="Gene3D" id="3.30.420.130">
    <property type="entry name" value="Dinitrogenase iron-molybdenum cofactor biosynthesis domain"/>
    <property type="match status" value="1"/>
</dbReference>
<dbReference type="SUPFAM" id="SSF53146">
    <property type="entry name" value="Nitrogenase accessory factor-like"/>
    <property type="match status" value="1"/>
</dbReference>
<dbReference type="AlphaFoldDB" id="A0A9Q7A7R1"/>
<dbReference type="InterPro" id="IPR003731">
    <property type="entry name" value="Di-Nase_FeMo-co_biosynth"/>
</dbReference>
<dbReference type="Proteomes" id="UP000671879">
    <property type="component" value="Chromosome"/>
</dbReference>
<dbReference type="Pfam" id="PF02579">
    <property type="entry name" value="Nitro_FeMo-Co"/>
    <property type="match status" value="1"/>
</dbReference>